<proteinExistence type="predicted"/>
<sequence length="256" mass="28004">MAPDIQERGKRKRVLIGAEYTSPGPAQYQLPTTVGQNSNDKTKRSSPSFSFGSRHWAKKEFRKDGPGPRYSIDSSLTTRGREARPAFTMLGRAKTPKRDVSPGPGAYNTDKPPLKEKIAPHYSMSPRTSPRRVDFTPSPNMYALPSTIGPKVPDRKGGTQASILGRTNYLDFSADLAKTPGPAKYGALPPSQTKKRAPAYSLGGRAKTPRDINNVPGPGQYSPETVHAHLEASPRYHIGVRHSQYIMPTLPLAKVD</sequence>
<dbReference type="InterPro" id="IPR051291">
    <property type="entry name" value="CIMAP"/>
</dbReference>
<dbReference type="Proteomes" id="UP000694844">
    <property type="component" value="Chromosome 7"/>
</dbReference>
<dbReference type="GeneID" id="111103588"/>
<accession>A0A8B8APU4</accession>
<reference evidence="3" key="1">
    <citation type="submission" date="2025-08" db="UniProtKB">
        <authorList>
            <consortium name="RefSeq"/>
        </authorList>
    </citation>
    <scope>IDENTIFICATION</scope>
    <source>
        <tissue evidence="3">Whole sample</tissue>
    </source>
</reference>
<organism evidence="2 3">
    <name type="scientific">Crassostrea virginica</name>
    <name type="common">Eastern oyster</name>
    <dbReference type="NCBI Taxonomy" id="6565"/>
    <lineage>
        <taxon>Eukaryota</taxon>
        <taxon>Metazoa</taxon>
        <taxon>Spiralia</taxon>
        <taxon>Lophotrochozoa</taxon>
        <taxon>Mollusca</taxon>
        <taxon>Bivalvia</taxon>
        <taxon>Autobranchia</taxon>
        <taxon>Pteriomorphia</taxon>
        <taxon>Ostreida</taxon>
        <taxon>Ostreoidea</taxon>
        <taxon>Ostreidae</taxon>
        <taxon>Crassostrea</taxon>
    </lineage>
</organism>
<protein>
    <submittedName>
        <fullName evidence="3">Outer dense fiber protein 3-like isoform X1</fullName>
    </submittedName>
</protein>
<dbReference type="RefSeq" id="XP_022292658.1">
    <property type="nucleotide sequence ID" value="XM_022436950.1"/>
</dbReference>
<dbReference type="AlphaFoldDB" id="A0A8B8APU4"/>
<dbReference type="InterPro" id="IPR010736">
    <property type="entry name" value="SHIPPO-rpt"/>
</dbReference>
<evidence type="ECO:0000313" key="3">
    <source>
        <dbReference type="RefSeq" id="XP_022292658.1"/>
    </source>
</evidence>
<gene>
    <name evidence="3" type="primary">LOC111103588</name>
</gene>
<feature type="compositionally biased region" description="Polar residues" evidence="1">
    <location>
        <begin position="29"/>
        <end position="51"/>
    </location>
</feature>
<name>A0A8B8APU4_CRAVI</name>
<dbReference type="PANTHER" id="PTHR21580:SF28">
    <property type="entry name" value="BOREALIN N-TERMINAL DOMAIN-CONTAINING PROTEIN-RELATED"/>
    <property type="match status" value="1"/>
</dbReference>
<evidence type="ECO:0000256" key="1">
    <source>
        <dbReference type="SAM" id="MobiDB-lite"/>
    </source>
</evidence>
<evidence type="ECO:0000313" key="2">
    <source>
        <dbReference type="Proteomes" id="UP000694844"/>
    </source>
</evidence>
<dbReference type="OrthoDB" id="429991at2759"/>
<dbReference type="PANTHER" id="PTHR21580">
    <property type="entry name" value="SHIPPO-1-RELATED"/>
    <property type="match status" value="1"/>
</dbReference>
<dbReference type="KEGG" id="cvn:111103588"/>
<keyword evidence="2" id="KW-1185">Reference proteome</keyword>
<feature type="region of interest" description="Disordered" evidence="1">
    <location>
        <begin position="181"/>
        <end position="224"/>
    </location>
</feature>
<dbReference type="Pfam" id="PF07004">
    <property type="entry name" value="SHIPPO-rpt"/>
    <property type="match status" value="4"/>
</dbReference>
<feature type="region of interest" description="Disordered" evidence="1">
    <location>
        <begin position="1"/>
        <end position="134"/>
    </location>
</feature>